<dbReference type="AlphaFoldDB" id="A0AAW2LNU5"/>
<protein>
    <submittedName>
        <fullName evidence="2">GPI-anchored protein LLG1</fullName>
    </submittedName>
</protein>
<dbReference type="InterPro" id="IPR058888">
    <property type="entry name" value="LLG1-like"/>
</dbReference>
<dbReference type="PANTHER" id="PTHR31533">
    <property type="entry name" value="GPI-ANCHORED PROTEIN LLG1-RELATED-RELATED"/>
    <property type="match status" value="1"/>
</dbReference>
<comment type="caution">
    <text evidence="2">The sequence shown here is derived from an EMBL/GenBank/DDBJ whole genome shotgun (WGS) entry which is preliminary data.</text>
</comment>
<proteinExistence type="predicted"/>
<accession>A0AAW2LNU5</accession>
<reference evidence="2" key="1">
    <citation type="submission" date="2020-06" db="EMBL/GenBank/DDBJ databases">
        <authorList>
            <person name="Li T."/>
            <person name="Hu X."/>
            <person name="Zhang T."/>
            <person name="Song X."/>
            <person name="Zhang H."/>
            <person name="Dai N."/>
            <person name="Sheng W."/>
            <person name="Hou X."/>
            <person name="Wei L."/>
        </authorList>
    </citation>
    <scope>NUCLEOTIDE SEQUENCE</scope>
    <source>
        <strain evidence="2">G02</strain>
        <tissue evidence="2">Leaf</tissue>
    </source>
</reference>
<evidence type="ECO:0000313" key="2">
    <source>
        <dbReference type="EMBL" id="KAL0320338.1"/>
    </source>
</evidence>
<feature type="domain" description="GPI-anchored protein LLG1-like" evidence="1">
    <location>
        <begin position="9"/>
        <end position="78"/>
    </location>
</feature>
<sequence length="110" mass="12138">MTTYAACTVDFEHMNYTVITSQCKGPNYAVERCCPPLKQLLCPVHEQFNDARTNCPETFFSYVNLYGKYRRGSSHLCAGKARKASTAAPSLLSPRSSKTGLVPLVLTPLC</sequence>
<dbReference type="PANTHER" id="PTHR31533:SF35">
    <property type="entry name" value="GPI-ANCHORED PROTEIN LLG2-RELATED"/>
    <property type="match status" value="1"/>
</dbReference>
<name>A0AAW2LNU5_SESRA</name>
<gene>
    <name evidence="2" type="ORF">Sradi_5295300</name>
</gene>
<dbReference type="InterPro" id="IPR039307">
    <property type="entry name" value="LORELEI-like"/>
</dbReference>
<dbReference type="Pfam" id="PF26578">
    <property type="entry name" value="LLG1"/>
    <property type="match status" value="1"/>
</dbReference>
<dbReference type="EMBL" id="JACGWJ010000024">
    <property type="protein sequence ID" value="KAL0320338.1"/>
    <property type="molecule type" value="Genomic_DNA"/>
</dbReference>
<evidence type="ECO:0000259" key="1">
    <source>
        <dbReference type="Pfam" id="PF26578"/>
    </source>
</evidence>
<reference evidence="2" key="2">
    <citation type="journal article" date="2024" name="Plant">
        <title>Genomic evolution and insights into agronomic trait innovations of Sesamum species.</title>
        <authorList>
            <person name="Miao H."/>
            <person name="Wang L."/>
            <person name="Qu L."/>
            <person name="Liu H."/>
            <person name="Sun Y."/>
            <person name="Le M."/>
            <person name="Wang Q."/>
            <person name="Wei S."/>
            <person name="Zheng Y."/>
            <person name="Lin W."/>
            <person name="Duan Y."/>
            <person name="Cao H."/>
            <person name="Xiong S."/>
            <person name="Wang X."/>
            <person name="Wei L."/>
            <person name="Li C."/>
            <person name="Ma Q."/>
            <person name="Ju M."/>
            <person name="Zhao R."/>
            <person name="Li G."/>
            <person name="Mu C."/>
            <person name="Tian Q."/>
            <person name="Mei H."/>
            <person name="Zhang T."/>
            <person name="Gao T."/>
            <person name="Zhang H."/>
        </authorList>
    </citation>
    <scope>NUCLEOTIDE SEQUENCE</scope>
    <source>
        <strain evidence="2">G02</strain>
    </source>
</reference>
<organism evidence="2">
    <name type="scientific">Sesamum radiatum</name>
    <name type="common">Black benniseed</name>
    <dbReference type="NCBI Taxonomy" id="300843"/>
    <lineage>
        <taxon>Eukaryota</taxon>
        <taxon>Viridiplantae</taxon>
        <taxon>Streptophyta</taxon>
        <taxon>Embryophyta</taxon>
        <taxon>Tracheophyta</taxon>
        <taxon>Spermatophyta</taxon>
        <taxon>Magnoliopsida</taxon>
        <taxon>eudicotyledons</taxon>
        <taxon>Gunneridae</taxon>
        <taxon>Pentapetalae</taxon>
        <taxon>asterids</taxon>
        <taxon>lamiids</taxon>
        <taxon>Lamiales</taxon>
        <taxon>Pedaliaceae</taxon>
        <taxon>Sesamum</taxon>
    </lineage>
</organism>